<accession>A0A163J1H0</accession>
<dbReference type="Proteomes" id="UP000078561">
    <property type="component" value="Unassembled WGS sequence"/>
</dbReference>
<dbReference type="EMBL" id="LT551165">
    <property type="protein sequence ID" value="SAL96584.1"/>
    <property type="molecule type" value="Genomic_DNA"/>
</dbReference>
<dbReference type="PANTHER" id="PTHR31121:SF6">
    <property type="entry name" value="ALPHA-1,2 MANNOSYLTRANSFERASE KTR1"/>
    <property type="match status" value="1"/>
</dbReference>
<dbReference type="OrthoDB" id="439943at2759"/>
<dbReference type="GO" id="GO:0016020">
    <property type="term" value="C:membrane"/>
    <property type="evidence" value="ECO:0007669"/>
    <property type="project" value="InterPro"/>
</dbReference>
<protein>
    <submittedName>
        <fullName evidence="4">Uncharacterized protein</fullName>
    </submittedName>
</protein>
<organism evidence="4">
    <name type="scientific">Absidia glauca</name>
    <name type="common">Pin mould</name>
    <dbReference type="NCBI Taxonomy" id="4829"/>
    <lineage>
        <taxon>Eukaryota</taxon>
        <taxon>Fungi</taxon>
        <taxon>Fungi incertae sedis</taxon>
        <taxon>Mucoromycota</taxon>
        <taxon>Mucoromycotina</taxon>
        <taxon>Mucoromycetes</taxon>
        <taxon>Mucorales</taxon>
        <taxon>Cunninghamellaceae</taxon>
        <taxon>Absidia</taxon>
    </lineage>
</organism>
<dbReference type="GO" id="GO:0005794">
    <property type="term" value="C:Golgi apparatus"/>
    <property type="evidence" value="ECO:0007669"/>
    <property type="project" value="TreeGrafter"/>
</dbReference>
<evidence type="ECO:0000313" key="4">
    <source>
        <dbReference type="EMBL" id="SAL96584.1"/>
    </source>
</evidence>
<keyword evidence="3" id="KW-0472">Membrane</keyword>
<dbReference type="Gene3D" id="3.90.550.10">
    <property type="entry name" value="Spore Coat Polysaccharide Biosynthesis Protein SpsA, Chain A"/>
    <property type="match status" value="1"/>
</dbReference>
<dbReference type="AlphaFoldDB" id="A0A163J1H0"/>
<keyword evidence="2" id="KW-0808">Transferase</keyword>
<dbReference type="GO" id="GO:0000032">
    <property type="term" value="P:cell wall mannoprotein biosynthetic process"/>
    <property type="evidence" value="ECO:0007669"/>
    <property type="project" value="TreeGrafter"/>
</dbReference>
<dbReference type="SUPFAM" id="SSF53448">
    <property type="entry name" value="Nucleotide-diphospho-sugar transferases"/>
    <property type="match status" value="1"/>
</dbReference>
<comment type="similarity">
    <text evidence="1">Belongs to the glycosyltransferase 15 family.</text>
</comment>
<gene>
    <name evidence="4" type="primary">ABSGL_02000.1 scaffold 2596</name>
</gene>
<keyword evidence="3" id="KW-1133">Transmembrane helix</keyword>
<dbReference type="InParanoid" id="A0A163J1H0"/>
<dbReference type="InterPro" id="IPR029044">
    <property type="entry name" value="Nucleotide-diphossugar_trans"/>
</dbReference>
<dbReference type="Pfam" id="PF01793">
    <property type="entry name" value="Glyco_transf_15"/>
    <property type="match status" value="1"/>
</dbReference>
<dbReference type="STRING" id="4829.A0A163J1H0"/>
<evidence type="ECO:0000256" key="3">
    <source>
        <dbReference type="SAM" id="Phobius"/>
    </source>
</evidence>
<dbReference type="OMA" id="EREYNFC"/>
<evidence type="ECO:0000313" key="5">
    <source>
        <dbReference type="Proteomes" id="UP000078561"/>
    </source>
</evidence>
<dbReference type="GO" id="GO:0000026">
    <property type="term" value="F:alpha-1,2-mannosyltransferase activity"/>
    <property type="evidence" value="ECO:0007669"/>
    <property type="project" value="TreeGrafter"/>
</dbReference>
<keyword evidence="3" id="KW-0812">Transmembrane</keyword>
<dbReference type="GO" id="GO:0006487">
    <property type="term" value="P:protein N-linked glycosylation"/>
    <property type="evidence" value="ECO:0007669"/>
    <property type="project" value="TreeGrafter"/>
</dbReference>
<dbReference type="PANTHER" id="PTHR31121">
    <property type="entry name" value="ALPHA-1,2 MANNOSYLTRANSFERASE KTR1"/>
    <property type="match status" value="1"/>
</dbReference>
<name>A0A163J1H0_ABSGL</name>
<evidence type="ECO:0000256" key="1">
    <source>
        <dbReference type="ARBA" id="ARBA00007677"/>
    </source>
</evidence>
<feature type="transmembrane region" description="Helical" evidence="3">
    <location>
        <begin position="29"/>
        <end position="51"/>
    </location>
</feature>
<sequence>MPSVDADEQGAYTKTANPNRRRAFSRRRWVKISCLATTLILFAFYFCYYAYYYRSPRVTLNKLITTVAASKAPPKTNESDHLFPPDFDHDQHIPLDTWSSSPGSPRGALYMIVRNENLPEARATMRVIQDRFNDQAKYPWILLNNQHFNADFKKHASAVVTRSNTSIFFGKIDAEAWAYPSWIDVPRAENLLWDLVGVKRGESLSHHQLLRYQAGLFYHHPLFTNVEYTWRIEPGAMYTCALKMDLFRFMKKENKKLGFVMTTKSEPKADPSLWPTARSFMEQNPHWIKPRNQTILPSLIDNNGDYNHCHMSSNFEVLDLSFVRSEAYQAFFRHLDLASGFFYEKWGDPVRTLAAALFLDKSQVHFFDQVGYVNDDISHCPFNSHSSQQCTCNAAQSHDPPSLDAFIHYAQSKIPPHIKIDLNNTDILKQVIKEKDQLVSFLEQHGDLSFNS</sequence>
<keyword evidence="5" id="KW-1185">Reference proteome</keyword>
<reference evidence="4" key="1">
    <citation type="submission" date="2016-04" db="EMBL/GenBank/DDBJ databases">
        <authorList>
            <person name="Evans L.H."/>
            <person name="Alamgir A."/>
            <person name="Owens N."/>
            <person name="Weber N.D."/>
            <person name="Virtaneva K."/>
            <person name="Barbian K."/>
            <person name="Babar A."/>
            <person name="Rosenke K."/>
        </authorList>
    </citation>
    <scope>NUCLEOTIDE SEQUENCE [LARGE SCALE GENOMIC DNA]</scope>
    <source>
        <strain evidence="4">CBS 101.48</strain>
    </source>
</reference>
<dbReference type="InterPro" id="IPR002685">
    <property type="entry name" value="Glyco_trans_15"/>
</dbReference>
<proteinExistence type="inferred from homology"/>
<evidence type="ECO:0000256" key="2">
    <source>
        <dbReference type="ARBA" id="ARBA00022679"/>
    </source>
</evidence>